<keyword evidence="3" id="KW-1185">Reference proteome</keyword>
<evidence type="ECO:0000313" key="3">
    <source>
        <dbReference type="Proteomes" id="UP000448943"/>
    </source>
</evidence>
<evidence type="ECO:0000313" key="2">
    <source>
        <dbReference type="EMBL" id="NBI31012.1"/>
    </source>
</evidence>
<dbReference type="Proteomes" id="UP000448943">
    <property type="component" value="Unassembled WGS sequence"/>
</dbReference>
<organism evidence="2 3">
    <name type="scientific">Chengkuizengella marina</name>
    <dbReference type="NCBI Taxonomy" id="2507566"/>
    <lineage>
        <taxon>Bacteria</taxon>
        <taxon>Bacillati</taxon>
        <taxon>Bacillota</taxon>
        <taxon>Bacilli</taxon>
        <taxon>Bacillales</taxon>
        <taxon>Paenibacillaceae</taxon>
        <taxon>Chengkuizengella</taxon>
    </lineage>
</organism>
<name>A0A6N9Q834_9BACL</name>
<evidence type="ECO:0000259" key="1">
    <source>
        <dbReference type="Pfam" id="PF22669"/>
    </source>
</evidence>
<dbReference type="EMBL" id="SIJB01000051">
    <property type="protein sequence ID" value="NBI31012.1"/>
    <property type="molecule type" value="Genomic_DNA"/>
</dbReference>
<accession>A0A6N9Q834</accession>
<dbReference type="AlphaFoldDB" id="A0A6N9Q834"/>
<dbReference type="PANTHER" id="PTHR16320:SF1">
    <property type="entry name" value="SPHINGOMYELINASE DDB_G0288017"/>
    <property type="match status" value="1"/>
</dbReference>
<dbReference type="PANTHER" id="PTHR16320">
    <property type="entry name" value="SPHINGOMYELINASE FAMILY MEMBER"/>
    <property type="match status" value="1"/>
</dbReference>
<dbReference type="GO" id="GO:0005737">
    <property type="term" value="C:cytoplasm"/>
    <property type="evidence" value="ECO:0007669"/>
    <property type="project" value="TreeGrafter"/>
</dbReference>
<sequence length="416" mass="46322">MKKIASPSKDYKMYLGDDSMKKIYILVFSFIISSLILSNQYSSLAKAEEIEGEFSLLTYNVAGLWDPVSSSNPAKNTILISPKLNNYDIVLVQEDFNYHSDLIEKVDHPYLSSHSGTMGFGDGLNRFSIFLFIDFKREDWDDCNGVFDAANDCLTPKGFSFARHEISDGVFVDIYNLHADAGGSQDDKNVRKKNFQQLLSKIDQWSEGNAVIVTGDFNSKYKAEGEVRQFADAGFSDAWADFENGGIIPGIGESGDRIDKIIYRSGESLQLSVKDYAVPNEDFLDSNGKELSDHQPVSAIFEYHAEEPVEQLTLIASIASNGEPQPGQKHRSSNNFSTVNIPSGTEKLYWEIVNNSNADTISFRVKEDISLWTDPIIFNFLKNGSYTSVVKNDSIYISDPTSTGGNSFTVNVYAVE</sequence>
<proteinExistence type="predicted"/>
<dbReference type="GO" id="GO:0016791">
    <property type="term" value="F:phosphatase activity"/>
    <property type="evidence" value="ECO:0007669"/>
    <property type="project" value="InterPro"/>
</dbReference>
<comment type="caution">
    <text evidence="2">The sequence shown here is derived from an EMBL/GenBank/DDBJ whole genome shotgun (WGS) entry which is preliminary data.</text>
</comment>
<dbReference type="InterPro" id="IPR038772">
    <property type="entry name" value="Sph/SMPD2-like"/>
</dbReference>
<dbReference type="GO" id="GO:0004767">
    <property type="term" value="F:sphingomyelin phosphodiesterase activity"/>
    <property type="evidence" value="ECO:0007669"/>
    <property type="project" value="InterPro"/>
</dbReference>
<protein>
    <recommendedName>
        <fullName evidence="1">Inositol polyphosphate-related phosphatase domain-containing protein</fullName>
    </recommendedName>
</protein>
<feature type="domain" description="Inositol polyphosphate-related phosphatase" evidence="1">
    <location>
        <begin position="82"/>
        <end position="232"/>
    </location>
</feature>
<dbReference type="SUPFAM" id="SSF56219">
    <property type="entry name" value="DNase I-like"/>
    <property type="match status" value="1"/>
</dbReference>
<dbReference type="Gene3D" id="3.60.10.10">
    <property type="entry name" value="Endonuclease/exonuclease/phosphatase"/>
    <property type="match status" value="1"/>
</dbReference>
<dbReference type="InterPro" id="IPR036691">
    <property type="entry name" value="Endo/exonu/phosph_ase_sf"/>
</dbReference>
<gene>
    <name evidence="2" type="ORF">ERL59_18850</name>
</gene>
<dbReference type="GO" id="GO:0046856">
    <property type="term" value="P:phosphatidylinositol dephosphorylation"/>
    <property type="evidence" value="ECO:0007669"/>
    <property type="project" value="InterPro"/>
</dbReference>
<dbReference type="Pfam" id="PF22669">
    <property type="entry name" value="Exo_endo_phos2"/>
    <property type="match status" value="1"/>
</dbReference>
<reference evidence="2 3" key="1">
    <citation type="submission" date="2019-01" db="EMBL/GenBank/DDBJ databases">
        <title>Chengkuizengella sp. nov., isolated from deep-sea sediment of East Pacific Ocean.</title>
        <authorList>
            <person name="Yang J."/>
            <person name="Lai Q."/>
            <person name="Shao Z."/>
        </authorList>
    </citation>
    <scope>NUCLEOTIDE SEQUENCE [LARGE SCALE GENOMIC DNA]</scope>
    <source>
        <strain evidence="2 3">YPA3-1-1</strain>
    </source>
</reference>
<dbReference type="InterPro" id="IPR000300">
    <property type="entry name" value="IPPc"/>
</dbReference>